<organism evidence="3 4">
    <name type="scientific">Burkholderia lata (strain ATCC 17760 / DSM 23089 / LMG 22485 / NCIMB 9086 / R18194 / 383)</name>
    <dbReference type="NCBI Taxonomy" id="482957"/>
    <lineage>
        <taxon>Bacteria</taxon>
        <taxon>Pseudomonadati</taxon>
        <taxon>Pseudomonadota</taxon>
        <taxon>Betaproteobacteria</taxon>
        <taxon>Burkholderiales</taxon>
        <taxon>Burkholderiaceae</taxon>
        <taxon>Burkholderia</taxon>
        <taxon>Burkholderia cepacia complex</taxon>
    </lineage>
</organism>
<dbReference type="EMBL" id="CABVQI010000006">
    <property type="protein sequence ID" value="VWC78443.1"/>
    <property type="molecule type" value="Genomic_DNA"/>
</dbReference>
<keyword evidence="1" id="KW-0732">Signal</keyword>
<accession>A0A6P2VA01</accession>
<dbReference type="Pfam" id="PF16036">
    <property type="entry name" value="Chalcone_3"/>
    <property type="match status" value="1"/>
</dbReference>
<evidence type="ECO:0000259" key="2">
    <source>
        <dbReference type="Pfam" id="PF16036"/>
    </source>
</evidence>
<feature type="domain" description="Chalcone isomerase" evidence="2">
    <location>
        <begin position="119"/>
        <end position="184"/>
    </location>
</feature>
<gene>
    <name evidence="3" type="ORF">BLA18112_02471</name>
</gene>
<evidence type="ECO:0000313" key="3">
    <source>
        <dbReference type="EMBL" id="VWC78443.1"/>
    </source>
</evidence>
<feature type="chain" id="PRO_5027114998" description="Chalcone isomerase domain-containing protein" evidence="1">
    <location>
        <begin position="36"/>
        <end position="186"/>
    </location>
</feature>
<evidence type="ECO:0000313" key="4">
    <source>
        <dbReference type="Proteomes" id="UP000494274"/>
    </source>
</evidence>
<dbReference type="InterPro" id="IPR016087">
    <property type="entry name" value="Chalcone_isomerase"/>
</dbReference>
<dbReference type="AlphaFoldDB" id="A0A6P2VA01"/>
<name>A0A6P2VA01_BURL3</name>
<protein>
    <recommendedName>
        <fullName evidence="2">Chalcone isomerase domain-containing protein</fullName>
    </recommendedName>
</protein>
<feature type="signal peptide" evidence="1">
    <location>
        <begin position="1"/>
        <end position="35"/>
    </location>
</feature>
<sequence length="186" mass="20255">MSFTSSWHAMRERAARSAGWSNCVTALLFAATAHAGCTDELPNARVMGAGDFCVLGFCLYDARLLADRPPVGFDRPFALELTYRRGFSVGQLVGTGMREIDRLAATPLPDDLRTAWRADMARAFADVAPGDTLCGAYLPAYGVRFYRNGQRTADVADPAFAHAFFSIWLDPRTRAPALRSKLLGGS</sequence>
<reference evidence="3 4" key="1">
    <citation type="submission" date="2019-09" db="EMBL/GenBank/DDBJ databases">
        <authorList>
            <person name="Depoorter E."/>
        </authorList>
    </citation>
    <scope>NUCLEOTIDE SEQUENCE [LARGE SCALE GENOMIC DNA]</scope>
    <source>
        <strain evidence="3">R-18112</strain>
    </source>
</reference>
<evidence type="ECO:0000256" key="1">
    <source>
        <dbReference type="SAM" id="SignalP"/>
    </source>
</evidence>
<proteinExistence type="predicted"/>
<dbReference type="Proteomes" id="UP000494274">
    <property type="component" value="Unassembled WGS sequence"/>
</dbReference>